<keyword evidence="2" id="KW-0472">Membrane</keyword>
<comment type="caution">
    <text evidence="4">The sequence shown here is derived from an EMBL/GenBank/DDBJ whole genome shotgun (WGS) entry which is preliminary data.</text>
</comment>
<evidence type="ECO:0000313" key="4">
    <source>
        <dbReference type="EMBL" id="PRY98118.1"/>
    </source>
</evidence>
<organism evidence="4 5">
    <name type="scientific">Jezberella montanilacus</name>
    <dbReference type="NCBI Taxonomy" id="323426"/>
    <lineage>
        <taxon>Bacteria</taxon>
        <taxon>Pseudomonadati</taxon>
        <taxon>Pseudomonadota</taxon>
        <taxon>Betaproteobacteria</taxon>
        <taxon>Burkholderiales</taxon>
        <taxon>Alcaligenaceae</taxon>
        <taxon>Jezberella</taxon>
    </lineage>
</organism>
<dbReference type="AlphaFoldDB" id="A0A2T0XGN9"/>
<dbReference type="Gene3D" id="3.30.1340.30">
    <property type="match status" value="1"/>
</dbReference>
<dbReference type="InterPro" id="IPR007055">
    <property type="entry name" value="BON_dom"/>
</dbReference>
<evidence type="ECO:0000256" key="1">
    <source>
        <dbReference type="SAM" id="MobiDB-lite"/>
    </source>
</evidence>
<dbReference type="PROSITE" id="PS50914">
    <property type="entry name" value="BON"/>
    <property type="match status" value="2"/>
</dbReference>
<dbReference type="Proteomes" id="UP000238308">
    <property type="component" value="Unassembled WGS sequence"/>
</dbReference>
<dbReference type="RefSeq" id="WP_259673514.1">
    <property type="nucleotide sequence ID" value="NZ_PVTV01000013.1"/>
</dbReference>
<name>A0A2T0XGN9_9BURK</name>
<keyword evidence="5" id="KW-1185">Reference proteome</keyword>
<dbReference type="PANTHER" id="PTHR34606">
    <property type="entry name" value="BON DOMAIN-CONTAINING PROTEIN"/>
    <property type="match status" value="1"/>
</dbReference>
<evidence type="ECO:0000259" key="3">
    <source>
        <dbReference type="PROSITE" id="PS50914"/>
    </source>
</evidence>
<dbReference type="PANTHER" id="PTHR34606:SF4">
    <property type="entry name" value="OUTER MEMBRANE LIPOPROTEIN DOLP"/>
    <property type="match status" value="1"/>
</dbReference>
<dbReference type="InterPro" id="IPR051686">
    <property type="entry name" value="Lipoprotein_DolP"/>
</dbReference>
<dbReference type="Pfam" id="PF04972">
    <property type="entry name" value="BON"/>
    <property type="match status" value="2"/>
</dbReference>
<dbReference type="PROSITE" id="PS51257">
    <property type="entry name" value="PROKAR_LIPOPROTEIN"/>
    <property type="match status" value="1"/>
</dbReference>
<keyword evidence="2" id="KW-1133">Transmembrane helix</keyword>
<sequence>MIDRSPLVKGLLWISVAAATSLLLQACVPLVVGGVVKGVSMVRDRRSTGQQVIDQGIELKAAGKFSSEFASTASISTNSYQGKVLLTGEALSEKSKQKAAEIVTSLDGVKSVINEITVGPTSSFGDVSQDAWISSSVFTVMSTANGVPSRTIVTVVRKSNVYLMGLVTEAEATLATTVASRVNGVKSVNKVFDIISAQQAAKLDEQAGSTASGNNGANNAAAPIKDTDTSASSTTTSSGTDVQVMPIK</sequence>
<keyword evidence="2" id="KW-0812">Transmembrane</keyword>
<feature type="compositionally biased region" description="Low complexity" evidence="1">
    <location>
        <begin position="229"/>
        <end position="241"/>
    </location>
</feature>
<accession>A0A2T0XGN9</accession>
<proteinExistence type="predicted"/>
<gene>
    <name evidence="4" type="ORF">BCM14_1835</name>
</gene>
<reference evidence="4 5" key="1">
    <citation type="submission" date="2018-03" db="EMBL/GenBank/DDBJ databases">
        <title>Genomic Encyclopedia of Type Strains, Phase III (KMG-III): the genomes of soil and plant-associated and newly described type strains.</title>
        <authorList>
            <person name="Whitman W."/>
        </authorList>
    </citation>
    <scope>NUCLEOTIDE SEQUENCE [LARGE SCALE GENOMIC DNA]</scope>
    <source>
        <strain evidence="4 5">MWH-P2sevCIIIb</strain>
    </source>
</reference>
<feature type="compositionally biased region" description="Low complexity" evidence="1">
    <location>
        <begin position="207"/>
        <end position="222"/>
    </location>
</feature>
<feature type="region of interest" description="Disordered" evidence="1">
    <location>
        <begin position="206"/>
        <end position="248"/>
    </location>
</feature>
<evidence type="ECO:0000256" key="2">
    <source>
        <dbReference type="SAM" id="Phobius"/>
    </source>
</evidence>
<protein>
    <submittedName>
        <fullName evidence="4">Osmotically-inducible protein OsmY</fullName>
    </submittedName>
</protein>
<dbReference type="EMBL" id="PVTV01000013">
    <property type="protein sequence ID" value="PRY98118.1"/>
    <property type="molecule type" value="Genomic_DNA"/>
</dbReference>
<feature type="domain" description="BON" evidence="3">
    <location>
        <begin position="129"/>
        <end position="199"/>
    </location>
</feature>
<evidence type="ECO:0000313" key="5">
    <source>
        <dbReference type="Proteomes" id="UP000238308"/>
    </source>
</evidence>
<feature type="transmembrane region" description="Helical" evidence="2">
    <location>
        <begin position="12"/>
        <end position="36"/>
    </location>
</feature>
<feature type="domain" description="BON" evidence="3">
    <location>
        <begin position="49"/>
        <end position="120"/>
    </location>
</feature>